<dbReference type="Pfam" id="PF00498">
    <property type="entry name" value="FHA"/>
    <property type="match status" value="1"/>
</dbReference>
<evidence type="ECO:0000259" key="5">
    <source>
        <dbReference type="PROSITE" id="PS50006"/>
    </source>
</evidence>
<dbReference type="InterPro" id="IPR008984">
    <property type="entry name" value="SMAD_FHA_dom_sf"/>
</dbReference>
<dbReference type="Pfam" id="PF08719">
    <property type="entry name" value="NADAR"/>
    <property type="match status" value="1"/>
</dbReference>
<feature type="compositionally biased region" description="Basic and acidic residues" evidence="4">
    <location>
        <begin position="529"/>
        <end position="538"/>
    </location>
</feature>
<feature type="region of interest" description="Disordered" evidence="4">
    <location>
        <begin position="451"/>
        <end position="538"/>
    </location>
</feature>
<accession>A0AAD1UD35</accession>
<keyword evidence="2 3" id="KW-0694">RNA-binding</keyword>
<dbReference type="GO" id="GO:0003723">
    <property type="term" value="F:RNA binding"/>
    <property type="evidence" value="ECO:0007669"/>
    <property type="project" value="UniProtKB-UniRule"/>
</dbReference>
<dbReference type="PROSITE" id="PS50006">
    <property type="entry name" value="FHA_DOMAIN"/>
    <property type="match status" value="1"/>
</dbReference>
<dbReference type="InterPro" id="IPR000253">
    <property type="entry name" value="FHA_dom"/>
</dbReference>
<dbReference type="Proteomes" id="UP001295684">
    <property type="component" value="Unassembled WGS sequence"/>
</dbReference>
<protein>
    <recommendedName>
        <fullName evidence="9">FHA domain-containing protein</fullName>
    </recommendedName>
</protein>
<organism evidence="7 8">
    <name type="scientific">Euplotes crassus</name>
    <dbReference type="NCBI Taxonomy" id="5936"/>
    <lineage>
        <taxon>Eukaryota</taxon>
        <taxon>Sar</taxon>
        <taxon>Alveolata</taxon>
        <taxon>Ciliophora</taxon>
        <taxon>Intramacronucleata</taxon>
        <taxon>Spirotrichea</taxon>
        <taxon>Hypotrichia</taxon>
        <taxon>Euplotida</taxon>
        <taxon>Euplotidae</taxon>
        <taxon>Moneuplotes</taxon>
    </lineage>
</organism>
<feature type="domain" description="FHA" evidence="5">
    <location>
        <begin position="247"/>
        <end position="298"/>
    </location>
</feature>
<dbReference type="CDD" id="cd15457">
    <property type="entry name" value="NADAR"/>
    <property type="match status" value="1"/>
</dbReference>
<feature type="compositionally biased region" description="Basic and acidic residues" evidence="4">
    <location>
        <begin position="451"/>
        <end position="466"/>
    </location>
</feature>
<keyword evidence="1" id="KW-0677">Repeat</keyword>
<dbReference type="SMART" id="SM00240">
    <property type="entry name" value="FHA"/>
    <property type="match status" value="1"/>
</dbReference>
<evidence type="ECO:0000313" key="8">
    <source>
        <dbReference type="Proteomes" id="UP001295684"/>
    </source>
</evidence>
<keyword evidence="8" id="KW-1185">Reference proteome</keyword>
<feature type="compositionally biased region" description="Basic and acidic residues" evidence="4">
    <location>
        <begin position="486"/>
        <end position="497"/>
    </location>
</feature>
<dbReference type="Gene3D" id="3.30.70.330">
    <property type="match status" value="1"/>
</dbReference>
<dbReference type="SUPFAM" id="SSF143990">
    <property type="entry name" value="YbiA-like"/>
    <property type="match status" value="1"/>
</dbReference>
<feature type="compositionally biased region" description="Basic residues" evidence="4">
    <location>
        <begin position="498"/>
        <end position="509"/>
    </location>
</feature>
<feature type="domain" description="RRM" evidence="6">
    <location>
        <begin position="371"/>
        <end position="448"/>
    </location>
</feature>
<dbReference type="SMART" id="SM00360">
    <property type="entry name" value="RRM"/>
    <property type="match status" value="1"/>
</dbReference>
<reference evidence="7" key="1">
    <citation type="submission" date="2023-07" db="EMBL/GenBank/DDBJ databases">
        <authorList>
            <consortium name="AG Swart"/>
            <person name="Singh M."/>
            <person name="Singh A."/>
            <person name="Seah K."/>
            <person name="Emmerich C."/>
        </authorList>
    </citation>
    <scope>NUCLEOTIDE SEQUENCE</scope>
    <source>
        <strain evidence="7">DP1</strain>
    </source>
</reference>
<dbReference type="EMBL" id="CAMPGE010006172">
    <property type="protein sequence ID" value="CAI2365017.1"/>
    <property type="molecule type" value="Genomic_DNA"/>
</dbReference>
<evidence type="ECO:0000256" key="2">
    <source>
        <dbReference type="ARBA" id="ARBA00022884"/>
    </source>
</evidence>
<evidence type="ECO:0000256" key="4">
    <source>
        <dbReference type="SAM" id="MobiDB-lite"/>
    </source>
</evidence>
<evidence type="ECO:0000256" key="3">
    <source>
        <dbReference type="PROSITE-ProRule" id="PRU00176"/>
    </source>
</evidence>
<dbReference type="SUPFAM" id="SSF49879">
    <property type="entry name" value="SMAD/FHA domain"/>
    <property type="match status" value="1"/>
</dbReference>
<dbReference type="SUPFAM" id="SSF54928">
    <property type="entry name" value="RNA-binding domain, RBD"/>
    <property type="match status" value="1"/>
</dbReference>
<dbReference type="InterPro" id="IPR012816">
    <property type="entry name" value="NADAR"/>
</dbReference>
<dbReference type="InterPro" id="IPR035979">
    <property type="entry name" value="RBD_domain_sf"/>
</dbReference>
<dbReference type="PANTHER" id="PTHR23236">
    <property type="entry name" value="EUKARYOTIC TRANSLATION INITIATION FACTOR 4B/4H"/>
    <property type="match status" value="1"/>
</dbReference>
<dbReference type="AlphaFoldDB" id="A0AAD1UD35"/>
<dbReference type="PANTHER" id="PTHR23236:SF119">
    <property type="entry name" value="NUCLEAR RNA-BINDING PROTEIN SART-3"/>
    <property type="match status" value="1"/>
</dbReference>
<dbReference type="CDD" id="cd00590">
    <property type="entry name" value="RRM_SF"/>
    <property type="match status" value="1"/>
</dbReference>
<proteinExistence type="predicted"/>
<evidence type="ECO:0000313" key="7">
    <source>
        <dbReference type="EMBL" id="CAI2365017.1"/>
    </source>
</evidence>
<name>A0AAD1UD35_EUPCR</name>
<gene>
    <name evidence="7" type="ORF">ECRASSUSDP1_LOCUS6367</name>
</gene>
<evidence type="ECO:0008006" key="9">
    <source>
        <dbReference type="Google" id="ProtNLM"/>
    </source>
</evidence>
<dbReference type="Gene3D" id="2.60.200.20">
    <property type="match status" value="1"/>
</dbReference>
<dbReference type="Gene3D" id="1.10.357.40">
    <property type="entry name" value="YbiA-like"/>
    <property type="match status" value="1"/>
</dbReference>
<dbReference type="InterPro" id="IPR012677">
    <property type="entry name" value="Nucleotide-bd_a/b_plait_sf"/>
</dbReference>
<feature type="compositionally biased region" description="Basic residues" evidence="4">
    <location>
        <begin position="467"/>
        <end position="485"/>
    </location>
</feature>
<comment type="caution">
    <text evidence="7">The sequence shown here is derived from an EMBL/GenBank/DDBJ whole genome shotgun (WGS) entry which is preliminary data.</text>
</comment>
<dbReference type="InterPro" id="IPR000504">
    <property type="entry name" value="RRM_dom"/>
</dbReference>
<evidence type="ECO:0000259" key="6">
    <source>
        <dbReference type="PROSITE" id="PS50102"/>
    </source>
</evidence>
<sequence>MSYADYKWIYGHGGGQRKSDRDAKYDKYGDREVMEAEIEKEAIMLCNAKKLEKIMGYKGYFEFLNIEYPSPVYFEGMLYASASHAYHAAKSTDEVVRRRISKMSMIEDLNNTKKSSLITTIVEPEDWKLRRLGVMETVNRDKFRRNKELREKLLATQGRELVNVVPLEHDSEDSLFWGVIKNQGQNQLGRILENIRKDAILNKELEKWVCCNFRLQTDRKAIPIVKFDVYKGGSVLEKIELEGRSYFVFGSREETADIVMLHPSISRTHALLVIDCDSNVILIDPGSKAGTLVDEVPISNNMPYILKKDQKIKFGQSTREYQISIDYSKSLNFFEQEKSKLEKDLKILENLEGEDLDLDTLQKSLGLNKNDTVWVGNLLPSIKEDELREIFEECGKIKSIRIPEDYNTKQGKGFAFITFSDDKGAKSALSRDGIPLYKKFLKVSIAENKPELESRSRKGFREESKERRRRRRRSDSRERRRRNPRRRDSFDTYDDYKRKKYRRDRKRKRSYSDKSSSSSKSHGSRRRDKSSDSSNIEH</sequence>
<dbReference type="PROSITE" id="PS50102">
    <property type="entry name" value="RRM"/>
    <property type="match status" value="1"/>
</dbReference>
<dbReference type="InterPro" id="IPR037238">
    <property type="entry name" value="YbiA-like_sf"/>
</dbReference>
<dbReference type="Pfam" id="PF00076">
    <property type="entry name" value="RRM_1"/>
    <property type="match status" value="1"/>
</dbReference>
<evidence type="ECO:0000256" key="1">
    <source>
        <dbReference type="ARBA" id="ARBA00022737"/>
    </source>
</evidence>